<evidence type="ECO:0008006" key="7">
    <source>
        <dbReference type="Google" id="ProtNLM"/>
    </source>
</evidence>
<evidence type="ECO:0000313" key="5">
    <source>
        <dbReference type="EMBL" id="KAJ8488704.1"/>
    </source>
</evidence>
<dbReference type="InterPro" id="IPR051654">
    <property type="entry name" value="Meroterpenoid_MTases"/>
</dbReference>
<dbReference type="AlphaFoldDB" id="A0AAD7TYD1"/>
<organism evidence="5 6">
    <name type="scientific">Trametes cubensis</name>
    <dbReference type="NCBI Taxonomy" id="1111947"/>
    <lineage>
        <taxon>Eukaryota</taxon>
        <taxon>Fungi</taxon>
        <taxon>Dikarya</taxon>
        <taxon>Basidiomycota</taxon>
        <taxon>Agaricomycotina</taxon>
        <taxon>Agaricomycetes</taxon>
        <taxon>Polyporales</taxon>
        <taxon>Polyporaceae</taxon>
        <taxon>Trametes</taxon>
    </lineage>
</organism>
<sequence length="307" mass="34044">MSTLVEPVPAPIANALAQVPLVEDTYALRVEEEDLKFMRAQTGITDDIELKRHILQVQAEAYRVFPYPCIRRFVFVRSTLPRIPGYDRLLKLGREHKGAILLDIGCCFGNDVRHAAADGFPVKQIVASDLHAEYWELGHKLFRTTNETFPAKFIPGDVFDPAHIEVVPPTYCPATDATPDLPTSTSLNPLHGRVSAIHASAFFHLFNEEKQLHIARALAGLLSAEPGSMIIGLHAIAMEKGITVEHFGEGGAVSDITVFYHSPESWVELWDGQVFKKGSVKVETSLTERDLAGRMIPFLHCIRTDPA</sequence>
<evidence type="ECO:0000256" key="3">
    <source>
        <dbReference type="ARBA" id="ARBA00022691"/>
    </source>
</evidence>
<proteinExistence type="inferred from homology"/>
<name>A0AAD7TYD1_9APHY</name>
<protein>
    <recommendedName>
        <fullName evidence="7">Methyltransferase ausD</fullName>
    </recommendedName>
</protein>
<comment type="caution">
    <text evidence="5">The sequence shown here is derived from an EMBL/GenBank/DDBJ whole genome shotgun (WGS) entry which is preliminary data.</text>
</comment>
<dbReference type="EMBL" id="JAPEVG010000059">
    <property type="protein sequence ID" value="KAJ8488704.1"/>
    <property type="molecule type" value="Genomic_DNA"/>
</dbReference>
<gene>
    <name evidence="5" type="ORF">ONZ51_g3376</name>
</gene>
<keyword evidence="2" id="KW-0808">Transferase</keyword>
<dbReference type="Proteomes" id="UP001215151">
    <property type="component" value="Unassembled WGS sequence"/>
</dbReference>
<dbReference type="GO" id="GO:0016740">
    <property type="term" value="F:transferase activity"/>
    <property type="evidence" value="ECO:0007669"/>
    <property type="project" value="UniProtKB-KW"/>
</dbReference>
<dbReference type="PANTHER" id="PTHR35897">
    <property type="entry name" value="METHYLTRANSFERASE AUSD"/>
    <property type="match status" value="1"/>
</dbReference>
<reference evidence="5" key="1">
    <citation type="submission" date="2022-11" db="EMBL/GenBank/DDBJ databases">
        <title>Genome Sequence of Cubamyces cubensis.</title>
        <authorList>
            <person name="Buettner E."/>
        </authorList>
    </citation>
    <scope>NUCLEOTIDE SEQUENCE</scope>
    <source>
        <strain evidence="5">MPL-01</strain>
    </source>
</reference>
<evidence type="ECO:0000256" key="1">
    <source>
        <dbReference type="ARBA" id="ARBA00005179"/>
    </source>
</evidence>
<evidence type="ECO:0000256" key="2">
    <source>
        <dbReference type="ARBA" id="ARBA00022679"/>
    </source>
</evidence>
<dbReference type="InterPro" id="IPR029063">
    <property type="entry name" value="SAM-dependent_MTases_sf"/>
</dbReference>
<dbReference type="Gene3D" id="3.40.50.150">
    <property type="entry name" value="Vaccinia Virus protein VP39"/>
    <property type="match status" value="1"/>
</dbReference>
<keyword evidence="3" id="KW-0949">S-adenosyl-L-methionine</keyword>
<dbReference type="PANTHER" id="PTHR35897:SF1">
    <property type="entry name" value="METHYLTRANSFERASE AUSD"/>
    <property type="match status" value="1"/>
</dbReference>
<comment type="similarity">
    <text evidence="4">Belongs to the class I-like SAM-binding methyltransferase superfamily.</text>
</comment>
<accession>A0AAD7TYD1</accession>
<dbReference type="SUPFAM" id="SSF53335">
    <property type="entry name" value="S-adenosyl-L-methionine-dependent methyltransferases"/>
    <property type="match status" value="1"/>
</dbReference>
<evidence type="ECO:0000313" key="6">
    <source>
        <dbReference type="Proteomes" id="UP001215151"/>
    </source>
</evidence>
<evidence type="ECO:0000256" key="4">
    <source>
        <dbReference type="ARBA" id="ARBA00038314"/>
    </source>
</evidence>
<comment type="pathway">
    <text evidence="1">Secondary metabolite biosynthesis.</text>
</comment>
<keyword evidence="6" id="KW-1185">Reference proteome</keyword>